<organism evidence="1">
    <name type="scientific">gut metagenome</name>
    <dbReference type="NCBI Taxonomy" id="749906"/>
    <lineage>
        <taxon>unclassified sequences</taxon>
        <taxon>metagenomes</taxon>
        <taxon>organismal metagenomes</taxon>
    </lineage>
</organism>
<dbReference type="EMBL" id="AMCI01002273">
    <property type="protein sequence ID" value="EJX03170.1"/>
    <property type="molecule type" value="Genomic_DNA"/>
</dbReference>
<reference evidence="1" key="1">
    <citation type="journal article" date="2012" name="PLoS ONE">
        <title>Gene sets for utilization of primary and secondary nutrition supplies in the distal gut of endangered iberian lynx.</title>
        <authorList>
            <person name="Alcaide M."/>
            <person name="Messina E."/>
            <person name="Richter M."/>
            <person name="Bargiela R."/>
            <person name="Peplies J."/>
            <person name="Huws S.A."/>
            <person name="Newbold C.J."/>
            <person name="Golyshin P.N."/>
            <person name="Simon M.A."/>
            <person name="Lopez G."/>
            <person name="Yakimov M.M."/>
            <person name="Ferrer M."/>
        </authorList>
    </citation>
    <scope>NUCLEOTIDE SEQUENCE</scope>
</reference>
<gene>
    <name evidence="1" type="ORF">EVA_08723</name>
</gene>
<name>J9GSG4_9ZZZZ</name>
<evidence type="ECO:0000313" key="1">
    <source>
        <dbReference type="EMBL" id="EJX03170.1"/>
    </source>
</evidence>
<protein>
    <submittedName>
        <fullName evidence="1">Uncharacterized protein</fullName>
    </submittedName>
</protein>
<sequence length="129" mass="14360">MSLFSLPKTGTAERHAVIKRTVIANFGRLPNNHAHAVIDKNPTTDFGPRMNFNAGQPTGCLRNNTSRCFPALNPTPMGETVNHHGVKTGIGKNHFPFRVSGRIFFLDRSYQFTGVTHLCHRFSTLPLQC</sequence>
<dbReference type="AlphaFoldDB" id="J9GSG4"/>
<proteinExistence type="predicted"/>
<accession>J9GSG4</accession>
<comment type="caution">
    <text evidence="1">The sequence shown here is derived from an EMBL/GenBank/DDBJ whole genome shotgun (WGS) entry which is preliminary data.</text>
</comment>